<keyword evidence="3" id="KW-1185">Reference proteome</keyword>
<keyword evidence="1" id="KW-1133">Transmembrane helix</keyword>
<sequence>MTTTPTPTRNAAAEHRRDSAIGAARKGAIYGIIVSFSLAAIVGIIALLSGDFGETQGRIILMTLLLGATSITALCHLAIADRAMRIVGFVGLAASAITLITGLVLIWRDWNSPGFDEWFKAFATAGILAVSFAHANLLLLLAGRRRAVIRYGLMLTLVMIAAVAIMFILPILSNGDIPGPGNEEWYTRLFGVVGILDVLGTVVVPVLAIFVKDAPAVAVADAMGADAHAVAPVTADHLALTLPADLARAVEQRAAADGVDATTAALDALRRGLQ</sequence>
<organism evidence="2 3">
    <name type="scientific">Microcella humidisoli</name>
    <dbReference type="NCBI Taxonomy" id="2963406"/>
    <lineage>
        <taxon>Bacteria</taxon>
        <taxon>Bacillati</taxon>
        <taxon>Actinomycetota</taxon>
        <taxon>Actinomycetes</taxon>
        <taxon>Micrococcales</taxon>
        <taxon>Microbacteriaceae</taxon>
        <taxon>Microcella</taxon>
    </lineage>
</organism>
<proteinExistence type="predicted"/>
<keyword evidence="1" id="KW-0812">Transmembrane</keyword>
<reference evidence="2" key="1">
    <citation type="submission" date="2022-07" db="EMBL/GenBank/DDBJ databases">
        <title>Taxonomic analysis of Microcella humidisoli nov. sp., isolated from riverside soil.</title>
        <authorList>
            <person name="Molina K.M."/>
            <person name="Kim S.B."/>
        </authorList>
    </citation>
    <scope>NUCLEOTIDE SEQUENCE</scope>
    <source>
        <strain evidence="2">MMS21-STM10</strain>
    </source>
</reference>
<gene>
    <name evidence="2" type="ORF">NNL39_09770</name>
</gene>
<feature type="transmembrane region" description="Helical" evidence="1">
    <location>
        <begin position="119"/>
        <end position="141"/>
    </location>
</feature>
<accession>A0ABY5FUZ1</accession>
<dbReference type="RefSeq" id="WP_255159095.1">
    <property type="nucleotide sequence ID" value="NZ_CP101497.1"/>
</dbReference>
<dbReference type="Proteomes" id="UP001060039">
    <property type="component" value="Chromosome"/>
</dbReference>
<evidence type="ECO:0000313" key="3">
    <source>
        <dbReference type="Proteomes" id="UP001060039"/>
    </source>
</evidence>
<evidence type="ECO:0000313" key="2">
    <source>
        <dbReference type="EMBL" id="UTT61954.1"/>
    </source>
</evidence>
<feature type="transmembrane region" description="Helical" evidence="1">
    <location>
        <begin position="86"/>
        <end position="107"/>
    </location>
</feature>
<name>A0ABY5FUZ1_9MICO</name>
<keyword evidence="1" id="KW-0472">Membrane</keyword>
<evidence type="ECO:0000256" key="1">
    <source>
        <dbReference type="SAM" id="Phobius"/>
    </source>
</evidence>
<feature type="transmembrane region" description="Helical" evidence="1">
    <location>
        <begin position="153"/>
        <end position="173"/>
    </location>
</feature>
<protein>
    <submittedName>
        <fullName evidence="2">Uncharacterized protein</fullName>
    </submittedName>
</protein>
<feature type="transmembrane region" description="Helical" evidence="1">
    <location>
        <begin position="27"/>
        <end position="47"/>
    </location>
</feature>
<dbReference type="EMBL" id="CP101497">
    <property type="protein sequence ID" value="UTT61954.1"/>
    <property type="molecule type" value="Genomic_DNA"/>
</dbReference>
<feature type="transmembrane region" description="Helical" evidence="1">
    <location>
        <begin position="185"/>
        <end position="211"/>
    </location>
</feature>
<feature type="transmembrane region" description="Helical" evidence="1">
    <location>
        <begin position="59"/>
        <end position="79"/>
    </location>
</feature>